<dbReference type="EMBL" id="CM037616">
    <property type="protein sequence ID" value="KAH7991199.1"/>
    <property type="molecule type" value="Genomic_DNA"/>
</dbReference>
<keyword evidence="2" id="KW-1185">Reference proteome</keyword>
<sequence length="386" mass="43849">MMAVLEASEPDISTNVATLLSTYKIPQVSHGSHLAVLNDKTQFPFFYQMAPREEVHYLGIVKLLLHFRWTWVGLLASDNDDGEKFRNTLTALMLNSSICAAFSRSIPDAGVMASLRSEEKYLNLASFFKQGHLNAIIFYGHILDMLTLEIVIQIIHEATQVAVGKVWITALLLDPLFSLMCDNPSKYITVHGSLSIMSQTKKGRMYPYAEMCKPLIQEFLEKSFDPFYSKPVWSVRGHLRYTEKERQEAGPWEALKEHLPLRAYNIYTSIQAVAHTISAAYSSRSAQRMRISGGGLEHSQIQPWQLHPHLRHLQFFNSSVGRVRLDENGDLQTDVDIVNVVIWRNRSTSTVKVGSLERQASGVINLTIDQDAIVWPTWYKQVGKMH</sequence>
<evidence type="ECO:0000313" key="2">
    <source>
        <dbReference type="Proteomes" id="UP000827872"/>
    </source>
</evidence>
<accession>A0ACB8EF20</accession>
<evidence type="ECO:0000313" key="1">
    <source>
        <dbReference type="EMBL" id="KAH7991199.1"/>
    </source>
</evidence>
<gene>
    <name evidence="1" type="ORF">K3G42_002776</name>
</gene>
<dbReference type="Proteomes" id="UP000827872">
    <property type="component" value="Linkage Group LG03"/>
</dbReference>
<organism evidence="1 2">
    <name type="scientific">Sphaerodactylus townsendi</name>
    <dbReference type="NCBI Taxonomy" id="933632"/>
    <lineage>
        <taxon>Eukaryota</taxon>
        <taxon>Metazoa</taxon>
        <taxon>Chordata</taxon>
        <taxon>Craniata</taxon>
        <taxon>Vertebrata</taxon>
        <taxon>Euteleostomi</taxon>
        <taxon>Lepidosauria</taxon>
        <taxon>Squamata</taxon>
        <taxon>Bifurcata</taxon>
        <taxon>Gekkota</taxon>
        <taxon>Sphaerodactylidae</taxon>
        <taxon>Sphaerodactylus</taxon>
    </lineage>
</organism>
<comment type="caution">
    <text evidence="1">The sequence shown here is derived from an EMBL/GenBank/DDBJ whole genome shotgun (WGS) entry which is preliminary data.</text>
</comment>
<reference evidence="1" key="1">
    <citation type="submission" date="2021-08" db="EMBL/GenBank/DDBJ databases">
        <title>The first chromosome-level gecko genome reveals the dynamic sex chromosomes of Neotropical dwarf geckos (Sphaerodactylidae: Sphaerodactylus).</title>
        <authorList>
            <person name="Pinto B.J."/>
            <person name="Keating S.E."/>
            <person name="Gamble T."/>
        </authorList>
    </citation>
    <scope>NUCLEOTIDE SEQUENCE</scope>
    <source>
        <strain evidence="1">TG3544</strain>
    </source>
</reference>
<protein>
    <submittedName>
        <fullName evidence="1">Uncharacterized protein</fullName>
    </submittedName>
</protein>
<proteinExistence type="predicted"/>
<name>A0ACB8EF20_9SAUR</name>